<reference evidence="2 4" key="2">
    <citation type="submission" date="2020-12" db="EMBL/GenBank/DDBJ databases">
        <title>FDA dAtabase for Regulatory Grade micrObial Sequences (FDA-ARGOS): Supporting development and validation of Infectious Disease Dx tests.</title>
        <authorList>
            <person name="Sproer C."/>
            <person name="Gronow S."/>
            <person name="Severitt S."/>
            <person name="Schroder I."/>
            <person name="Tallon L."/>
            <person name="Sadzewicz L."/>
            <person name="Zhao X."/>
            <person name="Boylan J."/>
            <person name="Ott S."/>
            <person name="Bowen H."/>
            <person name="Vavikolanu K."/>
            <person name="Mehta A."/>
            <person name="Aluvathingal J."/>
            <person name="Nadendla S."/>
            <person name="Lowell S."/>
            <person name="Myers T."/>
            <person name="Yan Y."/>
            <person name="Sichtig H."/>
        </authorList>
    </citation>
    <scope>NUCLEOTIDE SEQUENCE [LARGE SCALE GENOMIC DNA]</scope>
    <source>
        <strain evidence="2 4">FDAARGOS_881</strain>
    </source>
</reference>
<accession>A0A411LED8</accession>
<dbReference type="PANTHER" id="PTHR43747">
    <property type="entry name" value="FAD-BINDING PROTEIN"/>
    <property type="match status" value="1"/>
</dbReference>
<dbReference type="OrthoDB" id="462203at2"/>
<sequence>MPDGSGGVTVEGPIRHILVAGGGLTGYYAAAALKRRAPFLDVTLLATPVAPEALADQIACTLPSLCGFQADLGIGEDDGITRAGAGYRLGTRFTGWAEGLPDYVHAYGSYGHPIGPAGFPLHWVRAAKAGPVTPFDAFAPAAQLARAGRFVPPTPGTVFAGHEYGLTLDIARHRAMIRAFALHVGVREITGEIAEVSSDAPGFLSEVRTASGETLSADLFIDATGPAARLRGTIDDERDDWSRWLPCQRLLLGDRPQVENAPVLTPVEAHGAGWGWSSGRQMGLAYASAYLSDGDAAAMLGSLNVTPAAPIAIRAGTRPKPWRGNCVAIGDAATEVEPLEWCNLHLALSAVDRLITMLPDRAMAPIEAADFNRQTLAEAERVRDFLAMHYRTATRPEPMWRAVAQAAPPPSLAHTLAQFEERGRLPFYEEETFTRDSWAAVLLGQGHLPRRVDPLVHAVPPAEAQAAMTRMTGAIAAALPQAPAHAEWRAAQTRRLAR</sequence>
<dbReference type="AlphaFoldDB" id="A0A411LED8"/>
<dbReference type="Proteomes" id="UP000594836">
    <property type="component" value="Chromosome"/>
</dbReference>
<dbReference type="InterPro" id="IPR006905">
    <property type="entry name" value="Flavin_halogenase"/>
</dbReference>
<dbReference type="EMBL" id="JABEOU010000064">
    <property type="protein sequence ID" value="NNG59868.1"/>
    <property type="molecule type" value="Genomic_DNA"/>
</dbReference>
<dbReference type="SUPFAM" id="SSF51905">
    <property type="entry name" value="FAD/NAD(P)-binding domain"/>
    <property type="match status" value="1"/>
</dbReference>
<evidence type="ECO:0000313" key="3">
    <source>
        <dbReference type="Proteomes" id="UP000550136"/>
    </source>
</evidence>
<dbReference type="Proteomes" id="UP000550136">
    <property type="component" value="Unassembled WGS sequence"/>
</dbReference>
<dbReference type="InterPro" id="IPR050816">
    <property type="entry name" value="Flavin-dep_Halogenase_NPB"/>
</dbReference>
<reference evidence="1 3" key="1">
    <citation type="submission" date="2020-05" db="EMBL/GenBank/DDBJ databases">
        <title>Draft Genome Sequences of Sphingomonas sp. Isolated from the International Space Station.</title>
        <authorList>
            <person name="Bijlani S."/>
            <person name="Singh N.K."/>
            <person name="Mason C.E."/>
            <person name="Wang C.C."/>
            <person name="Venkateswaran K."/>
        </authorList>
    </citation>
    <scope>NUCLEOTIDE SEQUENCE [LARGE SCALE GENOMIC DNA]</scope>
    <source>
        <strain evidence="1 3">FKI-L5-BR-P1</strain>
    </source>
</reference>
<protein>
    <submittedName>
        <fullName evidence="1">Tryptophan 7-halogenase</fullName>
    </submittedName>
</protein>
<proteinExistence type="predicted"/>
<name>A0A411LED8_SPHPI</name>
<dbReference type="EMBL" id="CP065713">
    <property type="protein sequence ID" value="QPT07245.1"/>
    <property type="molecule type" value="Genomic_DNA"/>
</dbReference>
<organism evidence="1 3">
    <name type="scientific">Sphingomonas paucimobilis</name>
    <name type="common">Pseudomonas paucimobilis</name>
    <dbReference type="NCBI Taxonomy" id="13689"/>
    <lineage>
        <taxon>Bacteria</taxon>
        <taxon>Pseudomonadati</taxon>
        <taxon>Pseudomonadota</taxon>
        <taxon>Alphaproteobacteria</taxon>
        <taxon>Sphingomonadales</taxon>
        <taxon>Sphingomonadaceae</taxon>
        <taxon>Sphingomonas</taxon>
    </lineage>
</organism>
<evidence type="ECO:0000313" key="4">
    <source>
        <dbReference type="Proteomes" id="UP000594836"/>
    </source>
</evidence>
<dbReference type="PANTHER" id="PTHR43747:SF4">
    <property type="entry name" value="FLAVIN-DEPENDENT TRYPTOPHAN HALOGENASE"/>
    <property type="match status" value="1"/>
</dbReference>
<dbReference type="Pfam" id="PF04820">
    <property type="entry name" value="Trp_halogenase"/>
    <property type="match status" value="1"/>
</dbReference>
<evidence type="ECO:0000313" key="2">
    <source>
        <dbReference type="EMBL" id="QPT07245.1"/>
    </source>
</evidence>
<gene>
    <name evidence="1" type="ORF">HKX06_21245</name>
    <name evidence="2" type="ORF">I6G38_10190</name>
</gene>
<dbReference type="InterPro" id="IPR036188">
    <property type="entry name" value="FAD/NAD-bd_sf"/>
</dbReference>
<evidence type="ECO:0000313" key="1">
    <source>
        <dbReference type="EMBL" id="NNG59868.1"/>
    </source>
</evidence>
<dbReference type="Gene3D" id="3.50.50.60">
    <property type="entry name" value="FAD/NAD(P)-binding domain"/>
    <property type="match status" value="1"/>
</dbReference>
<dbReference type="GO" id="GO:0004497">
    <property type="term" value="F:monooxygenase activity"/>
    <property type="evidence" value="ECO:0007669"/>
    <property type="project" value="InterPro"/>
</dbReference>